<organism evidence="1">
    <name type="scientific">Haptolina ericina</name>
    <dbReference type="NCBI Taxonomy" id="156174"/>
    <lineage>
        <taxon>Eukaryota</taxon>
        <taxon>Haptista</taxon>
        <taxon>Haptophyta</taxon>
        <taxon>Prymnesiophyceae</taxon>
        <taxon>Prymnesiales</taxon>
        <taxon>Prymnesiaceae</taxon>
        <taxon>Haptolina</taxon>
    </lineage>
</organism>
<proteinExistence type="predicted"/>
<gene>
    <name evidence="1" type="ORF">HERI1096_LOCUS16453</name>
</gene>
<accession>A0A7S3EYF7</accession>
<name>A0A7S3EYF7_9EUKA</name>
<evidence type="ECO:0000313" key="1">
    <source>
        <dbReference type="EMBL" id="CAE0115768.1"/>
    </source>
</evidence>
<sequence length="444" mass="47603">MAHFLPYAAMGEQTNSFPTHAPCDAPSSLDTLAALFVPVANLSVPTTATHTVVGMCEAHSDVFRVICGVHRTNVERYVRAWGAQGYGFSFYDHLPDGVGGRHMTWYKIPVLYKAILTPGVETAFWMDSDSLFMTLSKPLPVPSAGKYLAVSTHSLPSAVAPDYINAGHLALRRGNYTEELLRTVWATCPVPWTITYTGTRGPPPFNATQLDRAKVDHEEQAALIFVMGGSKSECRDSMGGSSASDQNCLLLHSTPEYDILPAPVMNGNVPHFKTGDLVLHLWGWQCDWSIGALINASWEVPVGGSGYNLTDRKLQIAEVLEQAGKDPRNASLEKRMSDTCIVQDHEKAYIMTVLDAPIGSLNAAKATGHPDGSDLIRGVAADPILVQHGGAGSSDALLLNGGEGGSGDDDADELEYIDELVDGGNKAFSGRGPEMVALQGVLQP</sequence>
<reference evidence="1" key="1">
    <citation type="submission" date="2021-01" db="EMBL/GenBank/DDBJ databases">
        <authorList>
            <person name="Corre E."/>
            <person name="Pelletier E."/>
            <person name="Niang G."/>
            <person name="Scheremetjew M."/>
            <person name="Finn R."/>
            <person name="Kale V."/>
            <person name="Holt S."/>
            <person name="Cochrane G."/>
            <person name="Meng A."/>
            <person name="Brown T."/>
            <person name="Cohen L."/>
        </authorList>
    </citation>
    <scope>NUCLEOTIDE SEQUENCE</scope>
    <source>
        <strain evidence="1">CCMP281</strain>
    </source>
</reference>
<protein>
    <submittedName>
        <fullName evidence="1">Uncharacterized protein</fullName>
    </submittedName>
</protein>
<dbReference type="AlphaFoldDB" id="A0A7S3EYF7"/>
<dbReference type="EMBL" id="HBHX01029536">
    <property type="protein sequence ID" value="CAE0115768.1"/>
    <property type="molecule type" value="Transcribed_RNA"/>
</dbReference>